<reference evidence="1" key="1">
    <citation type="submission" date="2014-09" db="EMBL/GenBank/DDBJ databases">
        <authorList>
            <person name="Magalhaes I.L.F."/>
            <person name="Oliveira U."/>
            <person name="Santos F.R."/>
            <person name="Vidigal T.H.D.A."/>
            <person name="Brescovit A.D."/>
            <person name="Santos A.J."/>
        </authorList>
    </citation>
    <scope>NUCLEOTIDE SEQUENCE</scope>
    <source>
        <tissue evidence="1">Shoot tissue taken approximately 20 cm above the soil surface</tissue>
    </source>
</reference>
<sequence length="34" mass="3814">MGSYFHLRATPALTLDRLPRISEPGQQNSDKVQS</sequence>
<dbReference type="EMBL" id="GBRH01280638">
    <property type="protein sequence ID" value="JAD17257.1"/>
    <property type="molecule type" value="Transcribed_RNA"/>
</dbReference>
<evidence type="ECO:0000313" key="1">
    <source>
        <dbReference type="EMBL" id="JAD17257.1"/>
    </source>
</evidence>
<proteinExistence type="predicted"/>
<organism evidence="1">
    <name type="scientific">Arundo donax</name>
    <name type="common">Giant reed</name>
    <name type="synonym">Donax arundinaceus</name>
    <dbReference type="NCBI Taxonomy" id="35708"/>
    <lineage>
        <taxon>Eukaryota</taxon>
        <taxon>Viridiplantae</taxon>
        <taxon>Streptophyta</taxon>
        <taxon>Embryophyta</taxon>
        <taxon>Tracheophyta</taxon>
        <taxon>Spermatophyta</taxon>
        <taxon>Magnoliopsida</taxon>
        <taxon>Liliopsida</taxon>
        <taxon>Poales</taxon>
        <taxon>Poaceae</taxon>
        <taxon>PACMAD clade</taxon>
        <taxon>Arundinoideae</taxon>
        <taxon>Arundineae</taxon>
        <taxon>Arundo</taxon>
    </lineage>
</organism>
<dbReference type="AlphaFoldDB" id="A0A0A8XZX4"/>
<protein>
    <submittedName>
        <fullName evidence="1">Uncharacterized protein</fullName>
    </submittedName>
</protein>
<accession>A0A0A8XZX4</accession>
<name>A0A0A8XZX4_ARUDO</name>
<reference evidence="1" key="2">
    <citation type="journal article" date="2015" name="Data Brief">
        <title>Shoot transcriptome of the giant reed, Arundo donax.</title>
        <authorList>
            <person name="Barrero R.A."/>
            <person name="Guerrero F.D."/>
            <person name="Moolhuijzen P."/>
            <person name="Goolsby J.A."/>
            <person name="Tidwell J."/>
            <person name="Bellgard S.E."/>
            <person name="Bellgard M.I."/>
        </authorList>
    </citation>
    <scope>NUCLEOTIDE SEQUENCE</scope>
    <source>
        <tissue evidence="1">Shoot tissue taken approximately 20 cm above the soil surface</tissue>
    </source>
</reference>